<comment type="caution">
    <text evidence="11">The sequence shown here is derived from an EMBL/GenBank/DDBJ whole genome shotgun (WGS) entry which is preliminary data.</text>
</comment>
<dbReference type="PROSITE" id="PS51755">
    <property type="entry name" value="OMPR_PHOB"/>
    <property type="match status" value="1"/>
</dbReference>
<evidence type="ECO:0000256" key="3">
    <source>
        <dbReference type="ARBA" id="ARBA00023012"/>
    </source>
</evidence>
<feature type="DNA-binding region" description="OmpR/PhoB-type" evidence="8">
    <location>
        <begin position="131"/>
        <end position="231"/>
    </location>
</feature>
<name>A0A2P7VJR8_9BACL</name>
<reference evidence="11 12" key="1">
    <citation type="submission" date="2018-03" db="EMBL/GenBank/DDBJ databases">
        <title>Brevisbacillus phylogenomics.</title>
        <authorList>
            <person name="Dunlap C."/>
        </authorList>
    </citation>
    <scope>NUCLEOTIDE SEQUENCE [LARGE SCALE GENOMIC DNA]</scope>
    <source>
        <strain evidence="11 12">NRRL NRS-1210</strain>
    </source>
</reference>
<comment type="subcellular location">
    <subcellularLocation>
        <location evidence="1">Cytoplasm</location>
    </subcellularLocation>
</comment>
<dbReference type="SMART" id="SM00862">
    <property type="entry name" value="Trans_reg_C"/>
    <property type="match status" value="1"/>
</dbReference>
<dbReference type="PROSITE" id="PS50110">
    <property type="entry name" value="RESPONSE_REGULATORY"/>
    <property type="match status" value="1"/>
</dbReference>
<dbReference type="RefSeq" id="WP_106837207.1">
    <property type="nucleotide sequence ID" value="NZ_JBCNIW010000028.1"/>
</dbReference>
<dbReference type="FunFam" id="1.10.10.10:FF:000018">
    <property type="entry name" value="DNA-binding response regulator ResD"/>
    <property type="match status" value="1"/>
</dbReference>
<dbReference type="GO" id="GO:0000156">
    <property type="term" value="F:phosphorelay response regulator activity"/>
    <property type="evidence" value="ECO:0007669"/>
    <property type="project" value="TreeGrafter"/>
</dbReference>
<gene>
    <name evidence="11" type="ORF">C7R93_01855</name>
</gene>
<feature type="modified residue" description="4-aspartylphosphate" evidence="7">
    <location>
        <position position="52"/>
    </location>
</feature>
<dbReference type="Proteomes" id="UP000240419">
    <property type="component" value="Unassembled WGS sequence"/>
</dbReference>
<evidence type="ECO:0000256" key="8">
    <source>
        <dbReference type="PROSITE-ProRule" id="PRU01091"/>
    </source>
</evidence>
<dbReference type="PANTHER" id="PTHR48111">
    <property type="entry name" value="REGULATOR OF RPOS"/>
    <property type="match status" value="1"/>
</dbReference>
<evidence type="ECO:0000256" key="5">
    <source>
        <dbReference type="ARBA" id="ARBA00023125"/>
    </source>
</evidence>
<dbReference type="Pfam" id="PF00072">
    <property type="entry name" value="Response_reg"/>
    <property type="match status" value="1"/>
</dbReference>
<feature type="domain" description="Response regulatory" evidence="9">
    <location>
        <begin position="3"/>
        <end position="116"/>
    </location>
</feature>
<keyword evidence="12" id="KW-1185">Reference proteome</keyword>
<evidence type="ECO:0000256" key="4">
    <source>
        <dbReference type="ARBA" id="ARBA00023015"/>
    </source>
</evidence>
<evidence type="ECO:0000313" key="11">
    <source>
        <dbReference type="EMBL" id="PSJ99458.1"/>
    </source>
</evidence>
<dbReference type="Pfam" id="PF00486">
    <property type="entry name" value="Trans_reg_C"/>
    <property type="match status" value="1"/>
</dbReference>
<keyword evidence="6" id="KW-0804">Transcription</keyword>
<evidence type="ECO:0000256" key="7">
    <source>
        <dbReference type="PROSITE-ProRule" id="PRU00169"/>
    </source>
</evidence>
<dbReference type="SUPFAM" id="SSF52172">
    <property type="entry name" value="CheY-like"/>
    <property type="match status" value="1"/>
</dbReference>
<organism evidence="11 12">
    <name type="scientific">Brevibacillus fortis</name>
    <dbReference type="NCBI Taxonomy" id="2126352"/>
    <lineage>
        <taxon>Bacteria</taxon>
        <taxon>Bacillati</taxon>
        <taxon>Bacillota</taxon>
        <taxon>Bacilli</taxon>
        <taxon>Bacillales</taxon>
        <taxon>Paenibacillaceae</taxon>
        <taxon>Brevibacillus</taxon>
    </lineage>
</organism>
<accession>A0A2P7VJR8</accession>
<feature type="domain" description="OmpR/PhoB-type" evidence="10">
    <location>
        <begin position="131"/>
        <end position="231"/>
    </location>
</feature>
<keyword evidence="3" id="KW-0902">Two-component regulatory system</keyword>
<dbReference type="CDD" id="cd00383">
    <property type="entry name" value="trans_reg_C"/>
    <property type="match status" value="1"/>
</dbReference>
<dbReference type="AlphaFoldDB" id="A0A2P7VJR8"/>
<evidence type="ECO:0000256" key="2">
    <source>
        <dbReference type="ARBA" id="ARBA00022553"/>
    </source>
</evidence>
<dbReference type="SMART" id="SM00448">
    <property type="entry name" value="REC"/>
    <property type="match status" value="1"/>
</dbReference>
<keyword evidence="4" id="KW-0805">Transcription regulation</keyword>
<evidence type="ECO:0000259" key="9">
    <source>
        <dbReference type="PROSITE" id="PS50110"/>
    </source>
</evidence>
<evidence type="ECO:0000259" key="10">
    <source>
        <dbReference type="PROSITE" id="PS51755"/>
    </source>
</evidence>
<dbReference type="InterPro" id="IPR016032">
    <property type="entry name" value="Sig_transdc_resp-reg_C-effctor"/>
</dbReference>
<dbReference type="InterPro" id="IPR036388">
    <property type="entry name" value="WH-like_DNA-bd_sf"/>
</dbReference>
<dbReference type="OrthoDB" id="2641503at2"/>
<proteinExistence type="predicted"/>
<evidence type="ECO:0000313" key="12">
    <source>
        <dbReference type="Proteomes" id="UP000240419"/>
    </source>
</evidence>
<dbReference type="InterPro" id="IPR001867">
    <property type="entry name" value="OmpR/PhoB-type_DNA-bd"/>
</dbReference>
<keyword evidence="5 8" id="KW-0238">DNA-binding</keyword>
<dbReference type="PANTHER" id="PTHR48111:SF40">
    <property type="entry name" value="PHOSPHATE REGULON TRANSCRIPTIONAL REGULATORY PROTEIN PHOB"/>
    <property type="match status" value="1"/>
</dbReference>
<evidence type="ECO:0000256" key="1">
    <source>
        <dbReference type="ARBA" id="ARBA00004496"/>
    </source>
</evidence>
<dbReference type="Gene3D" id="6.10.250.690">
    <property type="match status" value="1"/>
</dbReference>
<dbReference type="Gene3D" id="1.10.10.10">
    <property type="entry name" value="Winged helix-like DNA-binding domain superfamily/Winged helix DNA-binding domain"/>
    <property type="match status" value="1"/>
</dbReference>
<dbReference type="Gene3D" id="3.40.50.2300">
    <property type="match status" value="1"/>
</dbReference>
<dbReference type="SUPFAM" id="SSF46894">
    <property type="entry name" value="C-terminal effector domain of the bipartite response regulators"/>
    <property type="match status" value="1"/>
</dbReference>
<dbReference type="InterPro" id="IPR039420">
    <property type="entry name" value="WalR-like"/>
</dbReference>
<evidence type="ECO:0000256" key="6">
    <source>
        <dbReference type="ARBA" id="ARBA00023163"/>
    </source>
</evidence>
<dbReference type="GO" id="GO:0006355">
    <property type="term" value="P:regulation of DNA-templated transcription"/>
    <property type="evidence" value="ECO:0007669"/>
    <property type="project" value="InterPro"/>
</dbReference>
<dbReference type="InterPro" id="IPR011006">
    <property type="entry name" value="CheY-like_superfamily"/>
</dbReference>
<dbReference type="InterPro" id="IPR001789">
    <property type="entry name" value="Sig_transdc_resp-reg_receiver"/>
</dbReference>
<protein>
    <submittedName>
        <fullName evidence="11">DNA-binding response regulator</fullName>
    </submittedName>
</protein>
<dbReference type="GO" id="GO:0032993">
    <property type="term" value="C:protein-DNA complex"/>
    <property type="evidence" value="ECO:0007669"/>
    <property type="project" value="TreeGrafter"/>
</dbReference>
<dbReference type="EMBL" id="PXZM01000003">
    <property type="protein sequence ID" value="PSJ99458.1"/>
    <property type="molecule type" value="Genomic_DNA"/>
</dbReference>
<dbReference type="GO" id="GO:0005829">
    <property type="term" value="C:cytosol"/>
    <property type="evidence" value="ECO:0007669"/>
    <property type="project" value="TreeGrafter"/>
</dbReference>
<sequence length="234" mass="26907">MNTILLIEDDLMIGEMLSMYLTEEGYSVTRTETALAGFEFALSLKPDLIILDQWLPDRTGIELCGEIRNEMITPILMISMDMEVRLRIEALQAGADDYVCKPFSMREFAARVAALLRRSMFAQRVNEPANSQEVSTEDPIMIDHERRTVYLHGDPVTTTFTEFEILRLMLSNKSKVFSREELIYALRGYDSFITERAIDVHVAKLRKKLEDKPNDSKYIKTVWGVGYKFCPDGE</sequence>
<dbReference type="GO" id="GO:0000976">
    <property type="term" value="F:transcription cis-regulatory region binding"/>
    <property type="evidence" value="ECO:0007669"/>
    <property type="project" value="TreeGrafter"/>
</dbReference>
<keyword evidence="2 7" id="KW-0597">Phosphoprotein</keyword>